<dbReference type="InterPro" id="IPR013324">
    <property type="entry name" value="RNA_pol_sigma_r3/r4-like"/>
</dbReference>
<dbReference type="GO" id="GO:0003677">
    <property type="term" value="F:DNA binding"/>
    <property type="evidence" value="ECO:0007669"/>
    <property type="project" value="UniProtKB-KW"/>
</dbReference>
<dbReference type="NCBIfam" id="TIGR02937">
    <property type="entry name" value="sigma70-ECF"/>
    <property type="match status" value="1"/>
</dbReference>
<dbReference type="InterPro" id="IPR036388">
    <property type="entry name" value="WH-like_DNA-bd_sf"/>
</dbReference>
<comment type="similarity">
    <text evidence="1">Belongs to the sigma-70 factor family. ECF subfamily.</text>
</comment>
<reference evidence="8 9" key="1">
    <citation type="journal article" date="2014" name="Int. J. Syst. Evol. Microbiol.">
        <title>Complete genome sequence of Corynebacterium casei LMG S-19264T (=DSM 44701T), isolated from a smear-ripened cheese.</title>
        <authorList>
            <consortium name="US DOE Joint Genome Institute (JGI-PGF)"/>
            <person name="Walter F."/>
            <person name="Albersmeier A."/>
            <person name="Kalinowski J."/>
            <person name="Ruckert C."/>
        </authorList>
    </citation>
    <scope>NUCLEOTIDE SEQUENCE [LARGE SCALE GENOMIC DNA]</scope>
    <source>
        <strain evidence="8 9">NBRC 112289</strain>
    </source>
</reference>
<dbReference type="Gene3D" id="1.10.1740.10">
    <property type="match status" value="1"/>
</dbReference>
<comment type="caution">
    <text evidence="8">The sequence shown here is derived from an EMBL/GenBank/DDBJ whole genome shotgun (WGS) entry which is preliminary data.</text>
</comment>
<keyword evidence="9" id="KW-1185">Reference proteome</keyword>
<evidence type="ECO:0000313" key="9">
    <source>
        <dbReference type="Proteomes" id="UP001157160"/>
    </source>
</evidence>
<dbReference type="AlphaFoldDB" id="A0AA37USY1"/>
<organism evidence="8 9">
    <name type="scientific">Arenivirga flava</name>
    <dbReference type="NCBI Taxonomy" id="1930060"/>
    <lineage>
        <taxon>Bacteria</taxon>
        <taxon>Bacillati</taxon>
        <taxon>Actinomycetota</taxon>
        <taxon>Actinomycetes</taxon>
        <taxon>Micrococcales</taxon>
        <taxon>Microbacteriaceae</taxon>
        <taxon>Arenivirga</taxon>
    </lineage>
</organism>
<evidence type="ECO:0000259" key="7">
    <source>
        <dbReference type="Pfam" id="PF08281"/>
    </source>
</evidence>
<dbReference type="SUPFAM" id="SSF88659">
    <property type="entry name" value="Sigma3 and sigma4 domains of RNA polymerase sigma factors"/>
    <property type="match status" value="1"/>
</dbReference>
<dbReference type="InterPro" id="IPR014284">
    <property type="entry name" value="RNA_pol_sigma-70_dom"/>
</dbReference>
<evidence type="ECO:0000256" key="5">
    <source>
        <dbReference type="ARBA" id="ARBA00023163"/>
    </source>
</evidence>
<dbReference type="InterPro" id="IPR039425">
    <property type="entry name" value="RNA_pol_sigma-70-like"/>
</dbReference>
<protein>
    <submittedName>
        <fullName evidence="8">RNA polymerase sigma factor</fullName>
    </submittedName>
</protein>
<evidence type="ECO:0000256" key="4">
    <source>
        <dbReference type="ARBA" id="ARBA00023125"/>
    </source>
</evidence>
<keyword evidence="3" id="KW-0731">Sigma factor</keyword>
<evidence type="ECO:0000259" key="6">
    <source>
        <dbReference type="Pfam" id="PF04542"/>
    </source>
</evidence>
<keyword evidence="5" id="KW-0804">Transcription</keyword>
<sequence length="181" mass="20040">MTIVATPGAAGRSPMSEQRPAFELRDAFAEHGPSLLGFAVNALRDRGLAEDCVQETFLRAWRARERFDGDRGSVRTWLFAIIRRVVLDAHRSRARSPLLVPEHDAPESVHETDPLERIGIVDGLAQLSAPHRDAVVAIHVTGLSYQELSERTGVPVATLRTRVFYALRALRTALDEVDPTP</sequence>
<evidence type="ECO:0000256" key="3">
    <source>
        <dbReference type="ARBA" id="ARBA00023082"/>
    </source>
</evidence>
<keyword evidence="4" id="KW-0238">DNA-binding</keyword>
<dbReference type="Pfam" id="PF08281">
    <property type="entry name" value="Sigma70_r4_2"/>
    <property type="match status" value="1"/>
</dbReference>
<dbReference type="SUPFAM" id="SSF88946">
    <property type="entry name" value="Sigma2 domain of RNA polymerase sigma factors"/>
    <property type="match status" value="1"/>
</dbReference>
<dbReference type="EMBL" id="BSUL01000001">
    <property type="protein sequence ID" value="GMA29631.1"/>
    <property type="molecule type" value="Genomic_DNA"/>
</dbReference>
<dbReference type="InterPro" id="IPR007627">
    <property type="entry name" value="RNA_pol_sigma70_r2"/>
</dbReference>
<dbReference type="GO" id="GO:0016987">
    <property type="term" value="F:sigma factor activity"/>
    <property type="evidence" value="ECO:0007669"/>
    <property type="project" value="UniProtKB-KW"/>
</dbReference>
<feature type="domain" description="RNA polymerase sigma factor 70 region 4 type 2" evidence="7">
    <location>
        <begin position="124"/>
        <end position="170"/>
    </location>
</feature>
<dbReference type="GO" id="GO:0006352">
    <property type="term" value="P:DNA-templated transcription initiation"/>
    <property type="evidence" value="ECO:0007669"/>
    <property type="project" value="InterPro"/>
</dbReference>
<name>A0AA37USY1_9MICO</name>
<dbReference type="InterPro" id="IPR013325">
    <property type="entry name" value="RNA_pol_sigma_r2"/>
</dbReference>
<keyword evidence="2" id="KW-0805">Transcription regulation</keyword>
<dbReference type="PANTHER" id="PTHR43133:SF52">
    <property type="entry name" value="ECF RNA POLYMERASE SIGMA FACTOR SIGL"/>
    <property type="match status" value="1"/>
</dbReference>
<dbReference type="PANTHER" id="PTHR43133">
    <property type="entry name" value="RNA POLYMERASE ECF-TYPE SIGMA FACTO"/>
    <property type="match status" value="1"/>
</dbReference>
<accession>A0AA37USY1</accession>
<proteinExistence type="inferred from homology"/>
<evidence type="ECO:0000256" key="2">
    <source>
        <dbReference type="ARBA" id="ARBA00023015"/>
    </source>
</evidence>
<dbReference type="Gene3D" id="1.10.10.10">
    <property type="entry name" value="Winged helix-like DNA-binding domain superfamily/Winged helix DNA-binding domain"/>
    <property type="match status" value="1"/>
</dbReference>
<evidence type="ECO:0000313" key="8">
    <source>
        <dbReference type="EMBL" id="GMA29631.1"/>
    </source>
</evidence>
<dbReference type="InterPro" id="IPR013249">
    <property type="entry name" value="RNA_pol_sigma70_r4_t2"/>
</dbReference>
<dbReference type="CDD" id="cd06171">
    <property type="entry name" value="Sigma70_r4"/>
    <property type="match status" value="1"/>
</dbReference>
<dbReference type="Pfam" id="PF04542">
    <property type="entry name" value="Sigma70_r2"/>
    <property type="match status" value="1"/>
</dbReference>
<gene>
    <name evidence="8" type="ORF">GCM10025874_28840</name>
</gene>
<feature type="domain" description="RNA polymerase sigma-70 region 2" evidence="6">
    <location>
        <begin position="28"/>
        <end position="95"/>
    </location>
</feature>
<dbReference type="Proteomes" id="UP001157160">
    <property type="component" value="Unassembled WGS sequence"/>
</dbReference>
<evidence type="ECO:0000256" key="1">
    <source>
        <dbReference type="ARBA" id="ARBA00010641"/>
    </source>
</evidence>